<dbReference type="AlphaFoldDB" id="A0A3M8CW41"/>
<evidence type="ECO:0000313" key="4">
    <source>
        <dbReference type="Proteomes" id="UP000271031"/>
    </source>
</evidence>
<feature type="domain" description="Beta-lactamase-related" evidence="1">
    <location>
        <begin position="13"/>
        <end position="338"/>
    </location>
</feature>
<dbReference type="SUPFAM" id="SSF56601">
    <property type="entry name" value="beta-lactamase/transpeptidase-like"/>
    <property type="match status" value="1"/>
</dbReference>
<evidence type="ECO:0000259" key="2">
    <source>
        <dbReference type="Pfam" id="PF11954"/>
    </source>
</evidence>
<keyword evidence="3" id="KW-0378">Hydrolase</keyword>
<dbReference type="OrthoDB" id="9803467at2"/>
<dbReference type="InterPro" id="IPR050491">
    <property type="entry name" value="AmpC-like"/>
</dbReference>
<dbReference type="PANTHER" id="PTHR46825:SF15">
    <property type="entry name" value="BETA-LACTAMASE-RELATED DOMAIN-CONTAINING PROTEIN"/>
    <property type="match status" value="1"/>
</dbReference>
<dbReference type="InterPro" id="IPR021860">
    <property type="entry name" value="Peptidase_S12_Pab87-rel_C"/>
</dbReference>
<protein>
    <submittedName>
        <fullName evidence="3">Serine hydrolase</fullName>
    </submittedName>
</protein>
<accession>A0A3M8CW41</accession>
<evidence type="ECO:0000259" key="1">
    <source>
        <dbReference type="Pfam" id="PF00144"/>
    </source>
</evidence>
<organism evidence="3 4">
    <name type="scientific">Brevibacillus fluminis</name>
    <dbReference type="NCBI Taxonomy" id="511487"/>
    <lineage>
        <taxon>Bacteria</taxon>
        <taxon>Bacillati</taxon>
        <taxon>Bacillota</taxon>
        <taxon>Bacilli</taxon>
        <taxon>Bacillales</taxon>
        <taxon>Paenibacillaceae</taxon>
        <taxon>Brevibacillus</taxon>
    </lineage>
</organism>
<proteinExistence type="predicted"/>
<dbReference type="Pfam" id="PF00144">
    <property type="entry name" value="Beta-lactamase"/>
    <property type="match status" value="1"/>
</dbReference>
<dbReference type="InterPro" id="IPR012338">
    <property type="entry name" value="Beta-lactam/transpept-like"/>
</dbReference>
<dbReference type="PANTHER" id="PTHR46825">
    <property type="entry name" value="D-ALANYL-D-ALANINE-CARBOXYPEPTIDASE/ENDOPEPTIDASE AMPH"/>
    <property type="match status" value="1"/>
</dbReference>
<evidence type="ECO:0000313" key="3">
    <source>
        <dbReference type="EMBL" id="RNB79739.1"/>
    </source>
</evidence>
<dbReference type="Pfam" id="PF11954">
    <property type="entry name" value="DUF3471"/>
    <property type="match status" value="1"/>
</dbReference>
<feature type="domain" description="Peptidase S12 Pab87-related C-terminal" evidence="2">
    <location>
        <begin position="386"/>
        <end position="477"/>
    </location>
</feature>
<dbReference type="InterPro" id="IPR001466">
    <property type="entry name" value="Beta-lactam-related"/>
</dbReference>
<dbReference type="Gene3D" id="2.40.128.600">
    <property type="match status" value="1"/>
</dbReference>
<gene>
    <name evidence="3" type="ORF">EDM56_28415</name>
</gene>
<dbReference type="EMBL" id="RHHQ01000027">
    <property type="protein sequence ID" value="RNB79739.1"/>
    <property type="molecule type" value="Genomic_DNA"/>
</dbReference>
<reference evidence="3 4" key="1">
    <citation type="submission" date="2018-10" db="EMBL/GenBank/DDBJ databases">
        <title>Phylogenomics of Brevibacillus.</title>
        <authorList>
            <person name="Dunlap C."/>
        </authorList>
    </citation>
    <scope>NUCLEOTIDE SEQUENCE [LARGE SCALE GENOMIC DNA]</scope>
    <source>
        <strain evidence="3 4">JCM 15716</strain>
    </source>
</reference>
<dbReference type="GO" id="GO:0016787">
    <property type="term" value="F:hydrolase activity"/>
    <property type="evidence" value="ECO:0007669"/>
    <property type="project" value="UniProtKB-KW"/>
</dbReference>
<dbReference type="Proteomes" id="UP000271031">
    <property type="component" value="Unassembled WGS sequence"/>
</dbReference>
<dbReference type="Gene3D" id="3.40.710.10">
    <property type="entry name" value="DD-peptidase/beta-lactamase superfamily"/>
    <property type="match status" value="1"/>
</dbReference>
<dbReference type="RefSeq" id="WP_122921316.1">
    <property type="nucleotide sequence ID" value="NZ_RHHQ01000027.1"/>
</dbReference>
<name>A0A3M8CW41_9BACL</name>
<comment type="caution">
    <text evidence="3">The sequence shown here is derived from an EMBL/GenBank/DDBJ whole genome shotgun (WGS) entry which is preliminary data.</text>
</comment>
<sequence>MMDNRLLGIEPFIHKELTKYHVPSLSLAVVKEENIIYQGCFGFRNLHRRLPPDPQTRYPIASLSKSMTALCLGLLKDEGKIDWNIPVVNYVPEFNMYDPYATWNVTLEDMLSHRTGVPCHDAALIERPIIRKTTKELVECIAHLKPNKGFRTMYEYNNFMYIAASYIIERVTGMPWATFIKKRVFEPLGMDHTSAVLADLIQDENKALPYKEIDGQIEQISYANNDHAVGAGSVHSSVQDMAKWLSFTIGKGEYMGRRLVSEQIMKEIHKPRTLIPTPLENAFREMPLSAYCFGWVLQPYRGHLCFQHSGGIDGFSSFQTIMPNEKLGIVLLSNLENTSLHIAMADMIYDLILGYPETDWPARYLARKKVMHANKSNHNKPLEEKRELETNSSRHLEDYVGQYENKGYGTLEIESCKDRLIMSFKGVRSELKRNNCESFEITHSGNPITVFFKTTSKGEISAVCVDFEPSGQAIEFSRREISWH</sequence>
<keyword evidence="4" id="KW-1185">Reference proteome</keyword>